<name>A0ABT2M6Z8_9MYCO</name>
<keyword evidence="2" id="KW-1185">Reference proteome</keyword>
<dbReference type="EMBL" id="JAODWD010000002">
    <property type="protein sequence ID" value="MCT7658039.1"/>
    <property type="molecule type" value="Genomic_DNA"/>
</dbReference>
<evidence type="ECO:0000313" key="2">
    <source>
        <dbReference type="Proteomes" id="UP001206639"/>
    </source>
</evidence>
<organism evidence="1 2">
    <name type="scientific">Mycobacterium deserti</name>
    <dbReference type="NCBI Taxonomy" id="2978347"/>
    <lineage>
        <taxon>Bacteria</taxon>
        <taxon>Bacillati</taxon>
        <taxon>Actinomycetota</taxon>
        <taxon>Actinomycetes</taxon>
        <taxon>Mycobacteriales</taxon>
        <taxon>Mycobacteriaceae</taxon>
        <taxon>Mycobacterium</taxon>
    </lineage>
</organism>
<proteinExistence type="predicted"/>
<gene>
    <name evidence="1" type="ORF">N4S67_06355</name>
</gene>
<reference evidence="2" key="1">
    <citation type="submission" date="2023-07" db="EMBL/GenBank/DDBJ databases">
        <authorList>
            <person name="Deng Y."/>
            <person name="Zhang Y.-Q."/>
        </authorList>
    </citation>
    <scope>NUCLEOTIDE SEQUENCE [LARGE SCALE GENOMIC DNA]</scope>
    <source>
        <strain evidence="2">CPCC 205710</strain>
    </source>
</reference>
<evidence type="ECO:0000313" key="1">
    <source>
        <dbReference type="EMBL" id="MCT7658039.1"/>
    </source>
</evidence>
<dbReference type="Proteomes" id="UP001206639">
    <property type="component" value="Unassembled WGS sequence"/>
</dbReference>
<accession>A0ABT2M6Z8</accession>
<dbReference type="RefSeq" id="WP_260992129.1">
    <property type="nucleotide sequence ID" value="NZ_JAODWD010000002.1"/>
</dbReference>
<sequence>MTNELGGEPWHYLSGQISYQNKATASWVTNSKSTVNSADLCVFAILADYGEITWTVELQQALGSGIPFIILCLDDTYQEYLTLKRYVDVDAAISDLGKRNLVQTLSEIDSMSRQLTIVPFNMDSFVEVYRREAAKLFALGLDALAARARKESLAMLMQDHAQLTTQDLVAAEELAVDEFEEKAWRKLAIQALAHRETTSVDTVLALLSSREQGIQRLTVDNLAGLYRQRPPDPAFLDDCVRSANESDDVGLARRLIPSLFELDVASAIRAAAGLDLSEIGARRRLSGLLAENENACRTDELREISIELFSKCVLKTEESGWIRRAKDCLERLKPHDEEADD</sequence>
<comment type="caution">
    <text evidence="1">The sequence shown here is derived from an EMBL/GenBank/DDBJ whole genome shotgun (WGS) entry which is preliminary data.</text>
</comment>
<protein>
    <submittedName>
        <fullName evidence="1">Uncharacterized protein</fullName>
    </submittedName>
</protein>